<dbReference type="Proteomes" id="UP001597349">
    <property type="component" value="Unassembled WGS sequence"/>
</dbReference>
<dbReference type="InterPro" id="IPR036188">
    <property type="entry name" value="FAD/NAD-bd_sf"/>
</dbReference>
<evidence type="ECO:0000313" key="2">
    <source>
        <dbReference type="Proteomes" id="UP001597349"/>
    </source>
</evidence>
<protein>
    <recommendedName>
        <fullName evidence="3">FAD/NAD(P)-binding domain-containing protein</fullName>
    </recommendedName>
</protein>
<dbReference type="EMBL" id="JBHUGY010000074">
    <property type="protein sequence ID" value="MFD2058437.1"/>
    <property type="molecule type" value="Genomic_DNA"/>
</dbReference>
<name>A0ABW4WS65_9HYPH</name>
<evidence type="ECO:0000313" key="1">
    <source>
        <dbReference type="EMBL" id="MFD2058437.1"/>
    </source>
</evidence>
<comment type="caution">
    <text evidence="1">The sequence shown here is derived from an EMBL/GenBank/DDBJ whole genome shotgun (WGS) entry which is preliminary data.</text>
</comment>
<organism evidence="1 2">
    <name type="scientific">Mesorhizobium calcicola</name>
    <dbReference type="NCBI Taxonomy" id="1300310"/>
    <lineage>
        <taxon>Bacteria</taxon>
        <taxon>Pseudomonadati</taxon>
        <taxon>Pseudomonadota</taxon>
        <taxon>Alphaproteobacteria</taxon>
        <taxon>Hyphomicrobiales</taxon>
        <taxon>Phyllobacteriaceae</taxon>
        <taxon>Mesorhizobium</taxon>
    </lineage>
</organism>
<dbReference type="RefSeq" id="WP_379026916.1">
    <property type="nucleotide sequence ID" value="NZ_JBHUGY010000074.1"/>
</dbReference>
<proteinExistence type="predicted"/>
<evidence type="ECO:0008006" key="3">
    <source>
        <dbReference type="Google" id="ProtNLM"/>
    </source>
</evidence>
<keyword evidence="2" id="KW-1185">Reference proteome</keyword>
<sequence>MGEKRKRLVSKQRDGGSDQVPEKIVIVAGGAAGFAAAKKLRREHYQGSIVMLSNDEAFHWSGSCRAPCARAISKFM</sequence>
<reference evidence="2" key="1">
    <citation type="journal article" date="2019" name="Int. J. Syst. Evol. Microbiol.">
        <title>The Global Catalogue of Microorganisms (GCM) 10K type strain sequencing project: providing services to taxonomists for standard genome sequencing and annotation.</title>
        <authorList>
            <consortium name="The Broad Institute Genomics Platform"/>
            <consortium name="The Broad Institute Genome Sequencing Center for Infectious Disease"/>
            <person name="Wu L."/>
            <person name="Ma J."/>
        </authorList>
    </citation>
    <scope>NUCLEOTIDE SEQUENCE [LARGE SCALE GENOMIC DNA]</scope>
    <source>
        <strain evidence="2">CGMCC 1.16226</strain>
    </source>
</reference>
<dbReference type="Gene3D" id="3.50.50.60">
    <property type="entry name" value="FAD/NAD(P)-binding domain"/>
    <property type="match status" value="1"/>
</dbReference>
<gene>
    <name evidence="1" type="ORF">ACFSQT_36730</name>
</gene>
<accession>A0ABW4WS65</accession>
<dbReference type="SUPFAM" id="SSF51905">
    <property type="entry name" value="FAD/NAD(P)-binding domain"/>
    <property type="match status" value="1"/>
</dbReference>